<comment type="catalytic activity">
    <reaction evidence="8 10 12">
        <text>2-(2-carboxy-4-methylthiazol-5-yl)ethyl phosphate + 4-amino-2-methyl-5-(diphosphooxymethyl)pyrimidine + 2 H(+) = thiamine phosphate + CO2 + diphosphate</text>
        <dbReference type="Rhea" id="RHEA:47848"/>
        <dbReference type="ChEBI" id="CHEBI:15378"/>
        <dbReference type="ChEBI" id="CHEBI:16526"/>
        <dbReference type="ChEBI" id="CHEBI:33019"/>
        <dbReference type="ChEBI" id="CHEBI:37575"/>
        <dbReference type="ChEBI" id="CHEBI:57841"/>
        <dbReference type="ChEBI" id="CHEBI:62890"/>
        <dbReference type="EC" id="2.5.1.3"/>
    </reaction>
</comment>
<evidence type="ECO:0000256" key="4">
    <source>
        <dbReference type="ARBA" id="ARBA00022723"/>
    </source>
</evidence>
<dbReference type="InterPro" id="IPR004176">
    <property type="entry name" value="Clp_R_N"/>
</dbReference>
<comment type="catalytic activity">
    <reaction evidence="7 10 12">
        <text>4-methyl-5-(2-phosphooxyethyl)-thiazole + 4-amino-2-methyl-5-(diphosphooxymethyl)pyrimidine + H(+) = thiamine phosphate + diphosphate</text>
        <dbReference type="Rhea" id="RHEA:22328"/>
        <dbReference type="ChEBI" id="CHEBI:15378"/>
        <dbReference type="ChEBI" id="CHEBI:33019"/>
        <dbReference type="ChEBI" id="CHEBI:37575"/>
        <dbReference type="ChEBI" id="CHEBI:57841"/>
        <dbReference type="ChEBI" id="CHEBI:58296"/>
        <dbReference type="EC" id="2.5.1.3"/>
    </reaction>
</comment>
<comment type="caution">
    <text evidence="16">The sequence shown here is derived from an EMBL/GenBank/DDBJ whole genome shotgun (WGS) entry which is preliminary data.</text>
</comment>
<feature type="binding site" evidence="10">
    <location>
        <position position="469"/>
    </location>
    <ligand>
        <name>4-amino-2-methyl-5-(diphosphooxymethyl)pyrimidine</name>
        <dbReference type="ChEBI" id="CHEBI:57841"/>
    </ligand>
</feature>
<keyword evidence="11" id="KW-0677">Repeat</keyword>
<comment type="function">
    <text evidence="1 10">Condenses 4-methyl-5-(beta-hydroxyethyl)thiazole monophosphate (THZ-P) and 2-methyl-4-amino-5-hydroxymethyl pyrimidine pyrophosphate (HMP-PP) to form thiamine monophosphate (TMP).</text>
</comment>
<name>A0A7V8VBJ4_9BACT</name>
<gene>
    <name evidence="10" type="primary">thiE</name>
    <name evidence="16" type="ORF">H0921_02395</name>
</gene>
<dbReference type="InterPro" id="IPR041397">
    <property type="entry name" value="ThiD2"/>
</dbReference>
<dbReference type="RefSeq" id="WP_194536412.1">
    <property type="nucleotide sequence ID" value="NZ_JACEFB010000001.1"/>
</dbReference>
<keyword evidence="3 10" id="KW-0808">Transferase</keyword>
<dbReference type="Proteomes" id="UP000542342">
    <property type="component" value="Unassembled WGS sequence"/>
</dbReference>
<evidence type="ECO:0000256" key="8">
    <source>
        <dbReference type="ARBA" id="ARBA00047851"/>
    </source>
</evidence>
<keyword evidence="5 10" id="KW-0460">Magnesium</keyword>
<dbReference type="GO" id="GO:0005737">
    <property type="term" value="C:cytoplasm"/>
    <property type="evidence" value="ECO:0007669"/>
    <property type="project" value="TreeGrafter"/>
</dbReference>
<evidence type="ECO:0000256" key="14">
    <source>
        <dbReference type="SAM" id="MobiDB-lite"/>
    </source>
</evidence>
<dbReference type="PANTHER" id="PTHR20857:SF15">
    <property type="entry name" value="THIAMINE-PHOSPHATE SYNTHASE"/>
    <property type="match status" value="1"/>
</dbReference>
<evidence type="ECO:0000256" key="12">
    <source>
        <dbReference type="RuleBase" id="RU003826"/>
    </source>
</evidence>
<sequence length="587" mass="63894">MEYLLSPGAERAMTAAQSWAARLGSEIVQLTHFILALLDEEEGRVAQLLHRLGLSPDRLREQLLALPPAPPVPSPETLLALARDWSLSCRQDPQVLTDALLLAVLQMDPQYAAAVAPLGLDLPRLQAAVLPASPAPESAAESTPYPLSQAWPSPLPPPPSETSPRATTTSPTAESAPPPAPQLTLEPIQNAPSYPPPDASSVSSTSVLISPASAAPAVFDAVAPPLPLLRVLDTNCNRAREALRVLEDFCRFVRNDPSSTEEVKTLRHDFARWEQRLPLSLRLSARDTPADVGTTLTAAGEYQRASLEHVCQINLKRLQEALRSLEEYGKLLDPSWAKHAEQFRYRTYHLEGRLLHSSRRQQLLAQARLYWLFTPSAAGERWEWRLEQALSGGVQVVQLREKHLADRACLQLAQALRRRCHQARVLFLVNDRPDLALWSEADGVHLGQDDLPIAQARHLLGREALIGVSTHTIEQVHQAWQQGADYIGIGPVFPSQTKAFDHFPGLEFVRQATAVSVRPAFALGGITPENLLHVLAAGARRIAVSACLSQASDPASIAAQLRALLDSYALPGVNSVDSSGPAPVPAP</sequence>
<evidence type="ECO:0000256" key="11">
    <source>
        <dbReference type="PROSITE-ProRule" id="PRU01251"/>
    </source>
</evidence>
<reference evidence="16 17" key="1">
    <citation type="submission" date="2020-07" db="EMBL/GenBank/DDBJ databases">
        <title>Thermogemmata thermophila gen. nov., sp. nov., a novel moderate thermophilic planctomycete from a Kamchatka hot spring.</title>
        <authorList>
            <person name="Elcheninov A.G."/>
            <person name="Podosokorskaya O.A."/>
            <person name="Kovaleva O.L."/>
            <person name="Novikov A."/>
            <person name="Bonch-Osmolovskaya E.A."/>
            <person name="Toshchakov S.V."/>
            <person name="Kublanov I.V."/>
        </authorList>
    </citation>
    <scope>NUCLEOTIDE SEQUENCE [LARGE SCALE GENOMIC DNA]</scope>
    <source>
        <strain evidence="16 17">2918</strain>
    </source>
</reference>
<evidence type="ECO:0000256" key="7">
    <source>
        <dbReference type="ARBA" id="ARBA00047334"/>
    </source>
</evidence>
<dbReference type="Pfam" id="PF02581">
    <property type="entry name" value="TMP-TENI"/>
    <property type="match status" value="1"/>
</dbReference>
<accession>A0A7V8VBJ4</accession>
<dbReference type="EMBL" id="JACEFB010000001">
    <property type="protein sequence ID" value="MBA2225005.1"/>
    <property type="molecule type" value="Genomic_DNA"/>
</dbReference>
<comment type="caution">
    <text evidence="10">Lacks conserved residue(s) required for the propagation of feature annotation.</text>
</comment>
<protein>
    <recommendedName>
        <fullName evidence="10">Thiamine-phosphate synthase</fullName>
        <shortName evidence="10">TP synthase</shortName>
        <shortName evidence="10">TPS</shortName>
        <ecNumber evidence="10">2.5.1.3</ecNumber>
    </recommendedName>
    <alternativeName>
        <fullName evidence="10">Thiamine-phosphate pyrophosphorylase</fullName>
        <shortName evidence="10">TMP pyrophosphorylase</shortName>
        <shortName evidence="10">TMP-PPase</shortName>
    </alternativeName>
</protein>
<dbReference type="Pfam" id="PF17792">
    <property type="entry name" value="ThiD2"/>
    <property type="match status" value="1"/>
</dbReference>
<feature type="binding site" evidence="10">
    <location>
        <position position="431"/>
    </location>
    <ligand>
        <name>Mg(2+)</name>
        <dbReference type="ChEBI" id="CHEBI:18420"/>
    </ligand>
</feature>
<feature type="domain" description="Clp R" evidence="15">
    <location>
        <begin position="1"/>
        <end position="137"/>
    </location>
</feature>
<feature type="binding site" evidence="10">
    <location>
        <begin position="495"/>
        <end position="497"/>
    </location>
    <ligand>
        <name>2-[(2R,5Z)-2-carboxy-4-methylthiazol-5(2H)-ylidene]ethyl phosphate</name>
        <dbReference type="ChEBI" id="CHEBI:62899"/>
    </ligand>
</feature>
<dbReference type="AlphaFoldDB" id="A0A7V8VBJ4"/>
<dbReference type="GO" id="GO:0004789">
    <property type="term" value="F:thiamine-phosphate diphosphorylase activity"/>
    <property type="evidence" value="ECO:0007669"/>
    <property type="project" value="UniProtKB-UniRule"/>
</dbReference>
<feature type="compositionally biased region" description="Low complexity" evidence="14">
    <location>
        <begin position="135"/>
        <end position="152"/>
    </location>
</feature>
<evidence type="ECO:0000256" key="13">
    <source>
        <dbReference type="RuleBase" id="RU004253"/>
    </source>
</evidence>
<feature type="compositionally biased region" description="Low complexity" evidence="14">
    <location>
        <begin position="162"/>
        <end position="175"/>
    </location>
</feature>
<dbReference type="InterPro" id="IPR013785">
    <property type="entry name" value="Aldolase_TIM"/>
</dbReference>
<dbReference type="GO" id="GO:0009229">
    <property type="term" value="P:thiamine diphosphate biosynthetic process"/>
    <property type="evidence" value="ECO:0007669"/>
    <property type="project" value="UniProtKB-UniRule"/>
</dbReference>
<dbReference type="CDD" id="cd00564">
    <property type="entry name" value="TMP_TenI"/>
    <property type="match status" value="1"/>
</dbReference>
<evidence type="ECO:0000256" key="1">
    <source>
        <dbReference type="ARBA" id="ARBA00003814"/>
    </source>
</evidence>
<dbReference type="FunFam" id="3.20.20.70:FF:000096">
    <property type="entry name" value="Thiamine-phosphate synthase"/>
    <property type="match status" value="1"/>
</dbReference>
<dbReference type="SUPFAM" id="SSF51391">
    <property type="entry name" value="Thiamin phosphate synthase"/>
    <property type="match status" value="1"/>
</dbReference>
<keyword evidence="4 10" id="KW-0479">Metal-binding</keyword>
<evidence type="ECO:0000256" key="2">
    <source>
        <dbReference type="ARBA" id="ARBA00005165"/>
    </source>
</evidence>
<dbReference type="PROSITE" id="PS51903">
    <property type="entry name" value="CLP_R"/>
    <property type="match status" value="1"/>
</dbReference>
<feature type="binding site" evidence="10">
    <location>
        <position position="525"/>
    </location>
    <ligand>
        <name>2-[(2R,5Z)-2-carboxy-4-methylthiazol-5(2H)-ylidene]ethyl phosphate</name>
        <dbReference type="ChEBI" id="CHEBI:62899"/>
    </ligand>
</feature>
<proteinExistence type="inferred from homology"/>
<evidence type="ECO:0000313" key="17">
    <source>
        <dbReference type="Proteomes" id="UP000542342"/>
    </source>
</evidence>
<evidence type="ECO:0000256" key="10">
    <source>
        <dbReference type="HAMAP-Rule" id="MF_00097"/>
    </source>
</evidence>
<dbReference type="Gene3D" id="1.10.1780.10">
    <property type="entry name" value="Clp, N-terminal domain"/>
    <property type="match status" value="1"/>
</dbReference>
<dbReference type="GO" id="GO:0009228">
    <property type="term" value="P:thiamine biosynthetic process"/>
    <property type="evidence" value="ECO:0007669"/>
    <property type="project" value="UniProtKB-KW"/>
</dbReference>
<evidence type="ECO:0000256" key="3">
    <source>
        <dbReference type="ARBA" id="ARBA00022679"/>
    </source>
</evidence>
<evidence type="ECO:0000256" key="9">
    <source>
        <dbReference type="ARBA" id="ARBA00047883"/>
    </source>
</evidence>
<feature type="region of interest" description="Disordered" evidence="14">
    <location>
        <begin position="135"/>
        <end position="204"/>
    </location>
</feature>
<keyword evidence="17" id="KW-1185">Reference proteome</keyword>
<dbReference type="InterPro" id="IPR036206">
    <property type="entry name" value="ThiamineP_synth_sf"/>
</dbReference>
<feature type="binding site" evidence="10">
    <location>
        <position position="430"/>
    </location>
    <ligand>
        <name>4-amino-2-methyl-5-(diphosphooxymethyl)pyrimidine</name>
        <dbReference type="ChEBI" id="CHEBI:57841"/>
    </ligand>
</feature>
<dbReference type="Pfam" id="PF02861">
    <property type="entry name" value="Clp_N"/>
    <property type="match status" value="1"/>
</dbReference>
<evidence type="ECO:0000256" key="6">
    <source>
        <dbReference type="ARBA" id="ARBA00022977"/>
    </source>
</evidence>
<dbReference type="NCBIfam" id="NF002727">
    <property type="entry name" value="PRK02615.1"/>
    <property type="match status" value="1"/>
</dbReference>
<dbReference type="InterPro" id="IPR022998">
    <property type="entry name" value="ThiamineP_synth_TenI"/>
</dbReference>
<comment type="pathway">
    <text evidence="2 10 13">Cofactor biosynthesis; thiamine diphosphate biosynthesis; thiamine phosphate from 4-amino-2-methyl-5-diphosphomethylpyrimidine and 4-methyl-5-(2-phosphoethyl)-thiazole: step 1/1.</text>
</comment>
<dbReference type="PANTHER" id="PTHR20857">
    <property type="entry name" value="THIAMINE-PHOSPHATE PYROPHOSPHORYLASE"/>
    <property type="match status" value="1"/>
</dbReference>
<dbReference type="EC" id="2.5.1.3" evidence="10"/>
<dbReference type="Gene3D" id="3.20.20.70">
    <property type="entry name" value="Aldolase class I"/>
    <property type="match status" value="1"/>
</dbReference>
<comment type="catalytic activity">
    <reaction evidence="9 10 12">
        <text>2-[(2R,5Z)-2-carboxy-4-methylthiazol-5(2H)-ylidene]ethyl phosphate + 4-amino-2-methyl-5-(diphosphooxymethyl)pyrimidine + 2 H(+) = thiamine phosphate + CO2 + diphosphate</text>
        <dbReference type="Rhea" id="RHEA:47844"/>
        <dbReference type="ChEBI" id="CHEBI:15378"/>
        <dbReference type="ChEBI" id="CHEBI:16526"/>
        <dbReference type="ChEBI" id="CHEBI:33019"/>
        <dbReference type="ChEBI" id="CHEBI:37575"/>
        <dbReference type="ChEBI" id="CHEBI:57841"/>
        <dbReference type="ChEBI" id="CHEBI:62899"/>
        <dbReference type="EC" id="2.5.1.3"/>
    </reaction>
</comment>
<dbReference type="UniPathway" id="UPA00060">
    <property type="reaction ID" value="UER00141"/>
</dbReference>
<dbReference type="NCBIfam" id="TIGR00693">
    <property type="entry name" value="thiE"/>
    <property type="match status" value="1"/>
</dbReference>
<feature type="binding site" evidence="10">
    <location>
        <begin position="398"/>
        <end position="402"/>
    </location>
    <ligand>
        <name>4-amino-2-methyl-5-(diphosphooxymethyl)pyrimidine</name>
        <dbReference type="ChEBI" id="CHEBI:57841"/>
    </ligand>
</feature>
<comment type="similarity">
    <text evidence="10 12">Belongs to the thiamine-phosphate synthase family.</text>
</comment>
<keyword evidence="6 10" id="KW-0784">Thiamine biosynthesis</keyword>
<feature type="binding site" evidence="10">
    <location>
        <position position="450"/>
    </location>
    <ligand>
        <name>Mg(2+)</name>
        <dbReference type="ChEBI" id="CHEBI:18420"/>
    </ligand>
</feature>
<dbReference type="InterPro" id="IPR034291">
    <property type="entry name" value="TMP_synthase"/>
</dbReference>
<evidence type="ECO:0000256" key="5">
    <source>
        <dbReference type="ARBA" id="ARBA00022842"/>
    </source>
</evidence>
<dbReference type="SUPFAM" id="SSF81923">
    <property type="entry name" value="Double Clp-N motif"/>
    <property type="match status" value="1"/>
</dbReference>
<organism evidence="16 17">
    <name type="scientific">Thermogemmata fonticola</name>
    <dbReference type="NCBI Taxonomy" id="2755323"/>
    <lineage>
        <taxon>Bacteria</taxon>
        <taxon>Pseudomonadati</taxon>
        <taxon>Planctomycetota</taxon>
        <taxon>Planctomycetia</taxon>
        <taxon>Gemmatales</taxon>
        <taxon>Gemmataceae</taxon>
        <taxon>Thermogemmata</taxon>
    </lineage>
</organism>
<evidence type="ECO:0000313" key="16">
    <source>
        <dbReference type="EMBL" id="MBA2225005.1"/>
    </source>
</evidence>
<dbReference type="InterPro" id="IPR036628">
    <property type="entry name" value="Clp_N_dom_sf"/>
</dbReference>
<comment type="cofactor">
    <cofactor evidence="10">
        <name>Mg(2+)</name>
        <dbReference type="ChEBI" id="CHEBI:18420"/>
    </cofactor>
    <text evidence="10">Binds 1 Mg(2+) ion per subunit.</text>
</comment>
<evidence type="ECO:0000259" key="15">
    <source>
        <dbReference type="PROSITE" id="PS51903"/>
    </source>
</evidence>
<dbReference type="HAMAP" id="MF_00097">
    <property type="entry name" value="TMP_synthase"/>
    <property type="match status" value="1"/>
</dbReference>
<dbReference type="GO" id="GO:0000287">
    <property type="term" value="F:magnesium ion binding"/>
    <property type="evidence" value="ECO:0007669"/>
    <property type="project" value="UniProtKB-UniRule"/>
</dbReference>
<feature type="binding site" evidence="10">
    <location>
        <position position="498"/>
    </location>
    <ligand>
        <name>4-amino-2-methyl-5-(diphosphooxymethyl)pyrimidine</name>
        <dbReference type="ChEBI" id="CHEBI:57841"/>
    </ligand>
</feature>